<organism evidence="5">
    <name type="scientific">freshwater metagenome</name>
    <dbReference type="NCBI Taxonomy" id="449393"/>
    <lineage>
        <taxon>unclassified sequences</taxon>
        <taxon>metagenomes</taxon>
        <taxon>ecological metagenomes</taxon>
    </lineage>
</organism>
<dbReference type="InterPro" id="IPR005996">
    <property type="entry name" value="Ribosomal_uL30_bac-type"/>
</dbReference>
<accession>A0A6J6CT18</accession>
<comment type="similarity">
    <text evidence="1">Belongs to the universal ribosomal protein uL30 family.</text>
</comment>
<dbReference type="EMBL" id="CAEZSR010000037">
    <property type="protein sequence ID" value="CAB4554602.1"/>
    <property type="molecule type" value="Genomic_DNA"/>
</dbReference>
<dbReference type="AlphaFoldDB" id="A0A6J6CT18"/>
<evidence type="ECO:0000313" key="5">
    <source>
        <dbReference type="EMBL" id="CAB4554602.1"/>
    </source>
</evidence>
<sequence length="74" mass="8021">MPGRKPNTYEGEKTLTVTQVRSAIANKPKTVGTLRALGLGKIGNTNVLPDRPEIRGMLARVPHLVDVTDNEEAN</sequence>
<dbReference type="HAMAP" id="MF_01371_B">
    <property type="entry name" value="Ribosomal_uL30_B"/>
    <property type="match status" value="1"/>
</dbReference>
<dbReference type="PANTHER" id="PTHR15892">
    <property type="entry name" value="MITOCHONDRIAL RIBOSOMAL PROTEIN L30"/>
    <property type="match status" value="1"/>
</dbReference>
<evidence type="ECO:0000256" key="2">
    <source>
        <dbReference type="ARBA" id="ARBA00022980"/>
    </source>
</evidence>
<evidence type="ECO:0000256" key="1">
    <source>
        <dbReference type="ARBA" id="ARBA00007594"/>
    </source>
</evidence>
<dbReference type="CDD" id="cd01658">
    <property type="entry name" value="Ribosomal_L30"/>
    <property type="match status" value="1"/>
</dbReference>
<reference evidence="5" key="1">
    <citation type="submission" date="2020-05" db="EMBL/GenBank/DDBJ databases">
        <authorList>
            <person name="Chiriac C."/>
            <person name="Salcher M."/>
            <person name="Ghai R."/>
            <person name="Kavagutti S V."/>
        </authorList>
    </citation>
    <scope>NUCLEOTIDE SEQUENCE</scope>
</reference>
<dbReference type="GO" id="GO:0022625">
    <property type="term" value="C:cytosolic large ribosomal subunit"/>
    <property type="evidence" value="ECO:0007669"/>
    <property type="project" value="TreeGrafter"/>
</dbReference>
<keyword evidence="3" id="KW-0687">Ribonucleoprotein</keyword>
<protein>
    <submittedName>
        <fullName evidence="5">Unannotated protein</fullName>
    </submittedName>
</protein>
<dbReference type="InterPro" id="IPR036919">
    <property type="entry name" value="Ribo_uL30_ferredoxin-like_sf"/>
</dbReference>
<feature type="domain" description="Large ribosomal subunit protein uL30-like ferredoxin-like fold" evidence="4">
    <location>
        <begin position="16"/>
        <end position="65"/>
    </location>
</feature>
<dbReference type="PANTHER" id="PTHR15892:SF2">
    <property type="entry name" value="LARGE RIBOSOMAL SUBUNIT PROTEIN UL30M"/>
    <property type="match status" value="1"/>
</dbReference>
<gene>
    <name evidence="5" type="ORF">UFOPK1493_01326</name>
</gene>
<dbReference type="Gene3D" id="3.30.1390.20">
    <property type="entry name" value="Ribosomal protein L30, ferredoxin-like fold domain"/>
    <property type="match status" value="1"/>
</dbReference>
<dbReference type="SUPFAM" id="SSF55129">
    <property type="entry name" value="Ribosomal protein L30p/L7e"/>
    <property type="match status" value="1"/>
</dbReference>
<dbReference type="GO" id="GO:0003735">
    <property type="term" value="F:structural constituent of ribosome"/>
    <property type="evidence" value="ECO:0007669"/>
    <property type="project" value="InterPro"/>
</dbReference>
<dbReference type="Pfam" id="PF00327">
    <property type="entry name" value="Ribosomal_L30"/>
    <property type="match status" value="1"/>
</dbReference>
<dbReference type="InterPro" id="IPR016082">
    <property type="entry name" value="Ribosomal_uL30_ferredoxin-like"/>
</dbReference>
<dbReference type="GO" id="GO:0006412">
    <property type="term" value="P:translation"/>
    <property type="evidence" value="ECO:0007669"/>
    <property type="project" value="InterPro"/>
</dbReference>
<keyword evidence="2" id="KW-0689">Ribosomal protein</keyword>
<dbReference type="NCBIfam" id="TIGR01308">
    <property type="entry name" value="rpmD_bact"/>
    <property type="match status" value="1"/>
</dbReference>
<evidence type="ECO:0000259" key="4">
    <source>
        <dbReference type="Pfam" id="PF00327"/>
    </source>
</evidence>
<name>A0A6J6CT18_9ZZZZ</name>
<proteinExistence type="inferred from homology"/>
<evidence type="ECO:0000256" key="3">
    <source>
        <dbReference type="ARBA" id="ARBA00023274"/>
    </source>
</evidence>